<dbReference type="Proteomes" id="UP000424527">
    <property type="component" value="Unassembled WGS sequence"/>
</dbReference>
<evidence type="ECO:0000313" key="3">
    <source>
        <dbReference type="Proteomes" id="UP000424527"/>
    </source>
</evidence>
<dbReference type="PANTHER" id="PTHR47331">
    <property type="entry name" value="PHD-TYPE DOMAIN-CONTAINING PROTEIN"/>
    <property type="match status" value="1"/>
</dbReference>
<feature type="region of interest" description="Disordered" evidence="1">
    <location>
        <begin position="493"/>
        <end position="537"/>
    </location>
</feature>
<accession>A0A6G0IA38</accession>
<sequence length="537" mass="59545">MDMQVMKREMDQLRGLILQVGQSVEALRDRLEAQPYRGASFSPHSSRALEDDDDTDQSPRLCAPPNPPPIVKELREKLCEHDIPIIHCDSYPPSPPAPSRPWSLPPPPSSLRTTPQRAKSKLSHATQTSGHYCDQHSDCDVPSEPADLQQPCSGVSAAVPYVASVDLSPRQQDYYEPPPNVREKSGLSLPFPRAQDSRRALAFQPPQLTVPPPTATFSSSAVVLANPSYVQAPYVHTQVAGNPPGSSYLQPRAPLYRDQPAAAVSHPQAVSVLRYPDPSSLNMHSAAPTYPDQLVSQYLPQQPPRPYRAHPIAAPSFPYFTHEDPRQFALLKMALTNLLPNDESEQFKYHVLLDHLKLETACHLALAYAHHPLPYTRAMLALQQRYGQPQQLVLREITAILNLPSVRPSDSRSFSDFAIRVRALVGMLQSLKNGEGDAELACVSHVQQLLGKLPSEHVANYARFSRATKPGVPHNLVDFSNWLEEEAECQAMATQTRDRRGPLEQRNPIKPSFSKPSNPVATILHGTSHPQSQTKRP</sequence>
<proteinExistence type="predicted"/>
<feature type="compositionally biased region" description="Polar residues" evidence="1">
    <location>
        <begin position="111"/>
        <end position="130"/>
    </location>
</feature>
<feature type="region of interest" description="Disordered" evidence="1">
    <location>
        <begin position="34"/>
        <end position="69"/>
    </location>
</feature>
<keyword evidence="3" id="KW-1185">Reference proteome</keyword>
<name>A0A6G0IA38_LARCR</name>
<feature type="compositionally biased region" description="Pro residues" evidence="1">
    <location>
        <begin position="92"/>
        <end position="109"/>
    </location>
</feature>
<gene>
    <name evidence="2" type="ORF">D5F01_LYC12165</name>
</gene>
<comment type="caution">
    <text evidence="2">The sequence shown here is derived from an EMBL/GenBank/DDBJ whole genome shotgun (WGS) entry which is preliminary data.</text>
</comment>
<protein>
    <submittedName>
        <fullName evidence="2">Uncharacterized protein</fullName>
    </submittedName>
</protein>
<dbReference type="PANTHER" id="PTHR47331:SF5">
    <property type="entry name" value="RIBONUCLEASE H"/>
    <property type="match status" value="1"/>
</dbReference>
<evidence type="ECO:0000256" key="1">
    <source>
        <dbReference type="SAM" id="MobiDB-lite"/>
    </source>
</evidence>
<organism evidence="2 3">
    <name type="scientific">Larimichthys crocea</name>
    <name type="common">Large yellow croaker</name>
    <name type="synonym">Pseudosciaena crocea</name>
    <dbReference type="NCBI Taxonomy" id="215358"/>
    <lineage>
        <taxon>Eukaryota</taxon>
        <taxon>Metazoa</taxon>
        <taxon>Chordata</taxon>
        <taxon>Craniata</taxon>
        <taxon>Vertebrata</taxon>
        <taxon>Euteleostomi</taxon>
        <taxon>Actinopterygii</taxon>
        <taxon>Neopterygii</taxon>
        <taxon>Teleostei</taxon>
        <taxon>Neoteleostei</taxon>
        <taxon>Acanthomorphata</taxon>
        <taxon>Eupercaria</taxon>
        <taxon>Sciaenidae</taxon>
        <taxon>Larimichthys</taxon>
    </lineage>
</organism>
<dbReference type="EMBL" id="REGW02000012">
    <property type="protein sequence ID" value="KAE8288300.1"/>
    <property type="molecule type" value="Genomic_DNA"/>
</dbReference>
<feature type="region of interest" description="Disordered" evidence="1">
    <location>
        <begin position="89"/>
        <end position="148"/>
    </location>
</feature>
<reference evidence="2 3" key="1">
    <citation type="submission" date="2019-07" db="EMBL/GenBank/DDBJ databases">
        <title>Chromosome genome assembly for large yellow croaker.</title>
        <authorList>
            <person name="Xiao S."/>
        </authorList>
    </citation>
    <scope>NUCLEOTIDE SEQUENCE [LARGE SCALE GENOMIC DNA]</scope>
    <source>
        <strain evidence="2">JMULYC20181020</strain>
        <tissue evidence="2">Muscle</tissue>
    </source>
</reference>
<evidence type="ECO:0000313" key="2">
    <source>
        <dbReference type="EMBL" id="KAE8288300.1"/>
    </source>
</evidence>
<dbReference type="AlphaFoldDB" id="A0A6G0IA38"/>
<feature type="compositionally biased region" description="Polar residues" evidence="1">
    <location>
        <begin position="528"/>
        <end position="537"/>
    </location>
</feature>